<organism evidence="22 23">
    <name type="scientific">Engystomops pustulosus</name>
    <name type="common">Tungara frog</name>
    <name type="synonym">Physalaemus pustulosus</name>
    <dbReference type="NCBI Taxonomy" id="76066"/>
    <lineage>
        <taxon>Eukaryota</taxon>
        <taxon>Metazoa</taxon>
        <taxon>Chordata</taxon>
        <taxon>Craniata</taxon>
        <taxon>Vertebrata</taxon>
        <taxon>Euteleostomi</taxon>
        <taxon>Amphibia</taxon>
        <taxon>Batrachia</taxon>
        <taxon>Anura</taxon>
        <taxon>Neobatrachia</taxon>
        <taxon>Hyloidea</taxon>
        <taxon>Leptodactylidae</taxon>
        <taxon>Leiuperinae</taxon>
        <taxon>Engystomops</taxon>
    </lineage>
</organism>
<feature type="domain" description="HSF-type DNA-binding" evidence="21">
    <location>
        <begin position="6"/>
        <end position="126"/>
    </location>
</feature>
<comment type="similarity">
    <text evidence="3 19">Belongs to the HSF family.</text>
</comment>
<keyword evidence="12" id="KW-0010">Activator</keyword>
<dbReference type="GO" id="GO:0005634">
    <property type="term" value="C:nucleus"/>
    <property type="evidence" value="ECO:0007669"/>
    <property type="project" value="UniProtKB-SubCell"/>
</dbReference>
<evidence type="ECO:0000313" key="22">
    <source>
        <dbReference type="EMBL" id="KAG8590076.1"/>
    </source>
</evidence>
<dbReference type="GO" id="GO:0003700">
    <property type="term" value="F:DNA-binding transcription factor activity"/>
    <property type="evidence" value="ECO:0007669"/>
    <property type="project" value="InterPro"/>
</dbReference>
<evidence type="ECO:0000259" key="21">
    <source>
        <dbReference type="SMART" id="SM00415"/>
    </source>
</evidence>
<comment type="subcellular location">
    <subcellularLocation>
        <location evidence="2">Chromosome</location>
    </subcellularLocation>
    <subcellularLocation>
        <location evidence="1">Nucleus</location>
    </subcellularLocation>
</comment>
<evidence type="ECO:0000256" key="7">
    <source>
        <dbReference type="ARBA" id="ARBA00022553"/>
    </source>
</evidence>
<evidence type="ECO:0000256" key="20">
    <source>
        <dbReference type="SAM" id="MobiDB-lite"/>
    </source>
</evidence>
<dbReference type="GO" id="GO:0051321">
    <property type="term" value="P:meiotic cell cycle"/>
    <property type="evidence" value="ECO:0007669"/>
    <property type="project" value="UniProtKB-KW"/>
</dbReference>
<dbReference type="EMBL" id="WNYA01000002">
    <property type="protein sequence ID" value="KAG8590076.1"/>
    <property type="molecule type" value="Genomic_DNA"/>
</dbReference>
<dbReference type="AlphaFoldDB" id="A0AAV7CZT1"/>
<name>A0AAV7CZT1_ENGPU</name>
<dbReference type="FunFam" id="1.10.10.10:FF:000531">
    <property type="entry name" value="Heat shock transcription factor 5"/>
    <property type="match status" value="1"/>
</dbReference>
<evidence type="ECO:0000256" key="19">
    <source>
        <dbReference type="RuleBase" id="RU004020"/>
    </source>
</evidence>
<dbReference type="InterPro" id="IPR036388">
    <property type="entry name" value="WH-like_DNA-bd_sf"/>
</dbReference>
<evidence type="ECO:0000256" key="12">
    <source>
        <dbReference type="ARBA" id="ARBA00023159"/>
    </source>
</evidence>
<feature type="compositionally biased region" description="Polar residues" evidence="20">
    <location>
        <begin position="148"/>
        <end position="157"/>
    </location>
</feature>
<evidence type="ECO:0000256" key="1">
    <source>
        <dbReference type="ARBA" id="ARBA00004123"/>
    </source>
</evidence>
<evidence type="ECO:0000256" key="14">
    <source>
        <dbReference type="ARBA" id="ARBA00023242"/>
    </source>
</evidence>
<keyword evidence="6" id="KW-0678">Repressor</keyword>
<keyword evidence="5" id="KW-0158">Chromosome</keyword>
<dbReference type="PANTHER" id="PTHR10015:SF278">
    <property type="entry name" value="HEAT SHOCK FACTOR PROTEIN 5"/>
    <property type="match status" value="1"/>
</dbReference>
<evidence type="ECO:0000256" key="11">
    <source>
        <dbReference type="ARBA" id="ARBA00023125"/>
    </source>
</evidence>
<dbReference type="InterPro" id="IPR000232">
    <property type="entry name" value="HSF_DNA-bd"/>
</dbReference>
<reference evidence="22" key="1">
    <citation type="thesis" date="2020" institute="ProQuest LLC" country="789 East Eisenhower Parkway, Ann Arbor, MI, USA">
        <title>Comparative Genomics and Chromosome Evolution.</title>
        <authorList>
            <person name="Mudd A.B."/>
        </authorList>
    </citation>
    <scope>NUCLEOTIDE SEQUENCE</scope>
    <source>
        <strain evidence="22">237g6f4</strain>
        <tissue evidence="22">Blood</tissue>
    </source>
</reference>
<dbReference type="Gene3D" id="1.10.10.10">
    <property type="entry name" value="Winged helix-like DNA-binding domain superfamily/Winged helix DNA-binding domain"/>
    <property type="match status" value="1"/>
</dbReference>
<feature type="region of interest" description="Disordered" evidence="20">
    <location>
        <begin position="139"/>
        <end position="175"/>
    </location>
</feature>
<sequence>MSPPINPNNFPAKLWRLVNNPRYQSICWDSTGGGIIINQQLFESELLCPSKTVTESNELFKTSNFTSFIRQLNLYGFKKLMIGSGCNADLHCPSPELGAGDGNVHHYYNDNFRKGQPDLLVKLKRLTSTNKAKLAAGLEVNTRPPNRFQRSLTSSLPEESKEDSQGNTIIPGNHHENQAGLMSIEEIQRTCRSENISPYPYVNPPSHNHITFPGKELDLAPVPPRTWSNSFGLHQRHVAPHSSFPEKGMYYPLLQHFPADITYTMQSTATSVHVQQGCAAMPGSVQRYSSYMPHPAQYAQAYYPSE</sequence>
<dbReference type="PANTHER" id="PTHR10015">
    <property type="entry name" value="HEAT SHOCK TRANSCRIPTION FACTOR"/>
    <property type="match status" value="1"/>
</dbReference>
<evidence type="ECO:0000256" key="17">
    <source>
        <dbReference type="ARBA" id="ARBA00070265"/>
    </source>
</evidence>
<protein>
    <recommendedName>
        <fullName evidence="17">Heat shock factor protein 5</fullName>
    </recommendedName>
    <alternativeName>
        <fullName evidence="18">Heat shock transcription factor 5</fullName>
    </alternativeName>
</protein>
<dbReference type="Proteomes" id="UP000824782">
    <property type="component" value="Unassembled WGS sequence"/>
</dbReference>
<evidence type="ECO:0000256" key="9">
    <source>
        <dbReference type="ARBA" id="ARBA00022871"/>
    </source>
</evidence>
<accession>A0AAV7CZT1</accession>
<evidence type="ECO:0000256" key="5">
    <source>
        <dbReference type="ARBA" id="ARBA00022454"/>
    </source>
</evidence>
<evidence type="ECO:0000256" key="6">
    <source>
        <dbReference type="ARBA" id="ARBA00022491"/>
    </source>
</evidence>
<evidence type="ECO:0000256" key="10">
    <source>
        <dbReference type="ARBA" id="ARBA00023015"/>
    </source>
</evidence>
<dbReference type="GO" id="GO:0007283">
    <property type="term" value="P:spermatogenesis"/>
    <property type="evidence" value="ECO:0007669"/>
    <property type="project" value="UniProtKB-KW"/>
</dbReference>
<evidence type="ECO:0000256" key="13">
    <source>
        <dbReference type="ARBA" id="ARBA00023163"/>
    </source>
</evidence>
<comment type="caution">
    <text evidence="22">The sequence shown here is derived from an EMBL/GenBank/DDBJ whole genome shotgun (WGS) entry which is preliminary data.</text>
</comment>
<evidence type="ECO:0000313" key="23">
    <source>
        <dbReference type="Proteomes" id="UP000824782"/>
    </source>
</evidence>
<keyword evidence="11" id="KW-0238">DNA-binding</keyword>
<evidence type="ECO:0000256" key="2">
    <source>
        <dbReference type="ARBA" id="ARBA00004286"/>
    </source>
</evidence>
<keyword evidence="8" id="KW-0221">Differentiation</keyword>
<dbReference type="Pfam" id="PF00447">
    <property type="entry name" value="HSF_DNA-bind"/>
    <property type="match status" value="1"/>
</dbReference>
<gene>
    <name evidence="22" type="ORF">GDO81_006626</name>
</gene>
<keyword evidence="9" id="KW-0744">Spermatogenesis</keyword>
<evidence type="ECO:0000256" key="16">
    <source>
        <dbReference type="ARBA" id="ARBA00054015"/>
    </source>
</evidence>
<evidence type="ECO:0000256" key="15">
    <source>
        <dbReference type="ARBA" id="ARBA00023254"/>
    </source>
</evidence>
<keyword evidence="13" id="KW-0804">Transcription</keyword>
<evidence type="ECO:0000256" key="4">
    <source>
        <dbReference type="ARBA" id="ARBA00011182"/>
    </source>
</evidence>
<proteinExistence type="inferred from homology"/>
<evidence type="ECO:0000256" key="18">
    <source>
        <dbReference type="ARBA" id="ARBA00079386"/>
    </source>
</evidence>
<keyword evidence="14" id="KW-0539">Nucleus</keyword>
<evidence type="ECO:0000256" key="3">
    <source>
        <dbReference type="ARBA" id="ARBA00006403"/>
    </source>
</evidence>
<dbReference type="SUPFAM" id="SSF46785">
    <property type="entry name" value="Winged helix' DNA-binding domain"/>
    <property type="match status" value="1"/>
</dbReference>
<keyword evidence="7" id="KW-0597">Phosphoprotein</keyword>
<dbReference type="GO" id="GO:0005694">
    <property type="term" value="C:chromosome"/>
    <property type="evidence" value="ECO:0007669"/>
    <property type="project" value="UniProtKB-SubCell"/>
</dbReference>
<evidence type="ECO:0000256" key="8">
    <source>
        <dbReference type="ARBA" id="ARBA00022782"/>
    </source>
</evidence>
<dbReference type="GO" id="GO:0030154">
    <property type="term" value="P:cell differentiation"/>
    <property type="evidence" value="ECO:0007669"/>
    <property type="project" value="UniProtKB-KW"/>
</dbReference>
<dbReference type="SMART" id="SM00415">
    <property type="entry name" value="HSF"/>
    <property type="match status" value="1"/>
</dbReference>
<dbReference type="InterPro" id="IPR036390">
    <property type="entry name" value="WH_DNA-bd_sf"/>
</dbReference>
<keyword evidence="23" id="KW-1185">Reference proteome</keyword>
<keyword evidence="10" id="KW-0805">Transcription regulation</keyword>
<comment type="function">
    <text evidence="16">DNA-binding transcription factor that is essential for male fertility, spermatogenesis and meiotic prophase progression in spermatocytes under non-stress conditions. Positvely and negatively regulates gene expression to ensure progression of meiotic prophase beyond pachytene stage in spermatocytes. Plays a role in male germline meiotic sex chromosome remodeling and silencing through regulation of SMARCA4.</text>
</comment>
<dbReference type="GO" id="GO:0043565">
    <property type="term" value="F:sequence-specific DNA binding"/>
    <property type="evidence" value="ECO:0007669"/>
    <property type="project" value="InterPro"/>
</dbReference>
<comment type="subunit">
    <text evidence="4">Homooligomer.</text>
</comment>
<keyword evidence="15" id="KW-0469">Meiosis</keyword>